<dbReference type="GO" id="GO:0000257">
    <property type="term" value="F:nitrilase activity"/>
    <property type="evidence" value="ECO:0007669"/>
    <property type="project" value="UniProtKB-ARBA"/>
</dbReference>
<dbReference type="NCBIfam" id="TIGR00552">
    <property type="entry name" value="nadE"/>
    <property type="match status" value="1"/>
</dbReference>
<evidence type="ECO:0000256" key="6">
    <source>
        <dbReference type="ARBA" id="ARBA00022840"/>
    </source>
</evidence>
<feature type="active site" description="Proton acceptor; for glutaminase activity" evidence="8">
    <location>
        <position position="41"/>
    </location>
</feature>
<organism evidence="11">
    <name type="scientific">Candidatus Heimdallarchaeum aukensis</name>
    <dbReference type="NCBI Taxonomy" id="2876573"/>
    <lineage>
        <taxon>Archaea</taxon>
        <taxon>Promethearchaeati</taxon>
        <taxon>Candidatus Heimdallarchaeota</taxon>
        <taxon>Candidatus Heimdallarchaeia (ex Rinke et al. 2021) (nom. nud.)</taxon>
        <taxon>Candidatus Heimdallarchaeales</taxon>
        <taxon>Candidatus Heimdallarchaeaceae</taxon>
        <taxon>Candidatus Heimdallarchaeum</taxon>
    </lineage>
</organism>
<keyword evidence="4 8" id="KW-0436">Ligase</keyword>
<keyword evidence="6 8" id="KW-0067">ATP-binding</keyword>
<feature type="active site" description="Nucleophile; for glutaminase activity" evidence="8">
    <location>
        <position position="151"/>
    </location>
</feature>
<protein>
    <recommendedName>
        <fullName evidence="8">Glutamine-dependent NAD(+) synthetase</fullName>
        <ecNumber evidence="8">6.3.5.1</ecNumber>
    </recommendedName>
    <alternativeName>
        <fullName evidence="8">NAD(+) synthase [glutamine-hydrolyzing]</fullName>
    </alternativeName>
</protein>
<feature type="domain" description="CN hydrolase" evidence="10">
    <location>
        <begin position="1"/>
        <end position="251"/>
    </location>
</feature>
<comment type="catalytic activity">
    <reaction evidence="8">
        <text>deamido-NAD(+) + L-glutamine + ATP + H2O = L-glutamate + AMP + diphosphate + NAD(+) + H(+)</text>
        <dbReference type="Rhea" id="RHEA:24384"/>
        <dbReference type="ChEBI" id="CHEBI:15377"/>
        <dbReference type="ChEBI" id="CHEBI:15378"/>
        <dbReference type="ChEBI" id="CHEBI:29985"/>
        <dbReference type="ChEBI" id="CHEBI:30616"/>
        <dbReference type="ChEBI" id="CHEBI:33019"/>
        <dbReference type="ChEBI" id="CHEBI:57540"/>
        <dbReference type="ChEBI" id="CHEBI:58359"/>
        <dbReference type="ChEBI" id="CHEBI:58437"/>
        <dbReference type="ChEBI" id="CHEBI:456215"/>
        <dbReference type="EC" id="6.3.5.1"/>
    </reaction>
</comment>
<dbReference type="InterPro" id="IPR014445">
    <property type="entry name" value="Gln-dep_NAD_synthase"/>
</dbReference>
<feature type="binding site" evidence="8">
    <location>
        <position position="386"/>
    </location>
    <ligand>
        <name>deamido-NAD(+)</name>
        <dbReference type="ChEBI" id="CHEBI:58437"/>
        <note>ligand shared between two neighboring subunits</note>
    </ligand>
</feature>
<dbReference type="EMBL" id="CP084166">
    <property type="protein sequence ID" value="UJG39945.1"/>
    <property type="molecule type" value="Genomic_DNA"/>
</dbReference>
<comment type="function">
    <text evidence="8">Catalyzes the ATP-dependent amidation of deamido-NAD to form NAD. Uses L-glutamine as a nitrogen source.</text>
</comment>
<accession>A0A9Y1BJ80</accession>
<keyword evidence="7 8" id="KW-0520">NAD</keyword>
<evidence type="ECO:0000259" key="10">
    <source>
        <dbReference type="PROSITE" id="PS50263"/>
    </source>
</evidence>
<comment type="similarity">
    <text evidence="3 8">In the C-terminal section; belongs to the NAD synthetase family.</text>
</comment>
<proteinExistence type="inferred from homology"/>
<dbReference type="Gene3D" id="3.60.110.10">
    <property type="entry name" value="Carbon-nitrogen hydrolase"/>
    <property type="match status" value="1"/>
</dbReference>
<dbReference type="InterPro" id="IPR036526">
    <property type="entry name" value="C-N_Hydrolase_sf"/>
</dbReference>
<comment type="pathway">
    <text evidence="1 8">Cofactor biosynthesis; NAD(+) biosynthesis; NAD(+) from deamido-NAD(+) (L-Gln route): step 1/1.</text>
</comment>
<dbReference type="FunFam" id="3.40.50.620:FF:000106">
    <property type="entry name" value="Glutamine-dependent NAD(+) synthetase"/>
    <property type="match status" value="1"/>
</dbReference>
<evidence type="ECO:0000256" key="2">
    <source>
        <dbReference type="ARBA" id="ARBA00005859"/>
    </source>
</evidence>
<feature type="binding site" evidence="8">
    <location>
        <position position="413"/>
    </location>
    <ligand>
        <name>ATP</name>
        <dbReference type="ChEBI" id="CHEBI:30616"/>
    </ligand>
</feature>
<dbReference type="CDD" id="cd00553">
    <property type="entry name" value="NAD_synthase"/>
    <property type="match status" value="1"/>
</dbReference>
<dbReference type="PANTHER" id="PTHR23090:SF9">
    <property type="entry name" value="GLUTAMINE-DEPENDENT NAD(+) SYNTHETASE"/>
    <property type="match status" value="1"/>
</dbReference>
<dbReference type="PROSITE" id="PS50263">
    <property type="entry name" value="CN_HYDROLASE"/>
    <property type="match status" value="1"/>
</dbReference>
<evidence type="ECO:0000256" key="1">
    <source>
        <dbReference type="ARBA" id="ARBA00005188"/>
    </source>
</evidence>
<evidence type="ECO:0000256" key="7">
    <source>
        <dbReference type="ARBA" id="ARBA00023027"/>
    </source>
</evidence>
<keyword evidence="5 8" id="KW-0547">Nucleotide-binding</keyword>
<name>A0A9Y1BJ80_9ARCH</name>
<feature type="binding site" evidence="8">
    <location>
        <position position="527"/>
    </location>
    <ligand>
        <name>deamido-NAD(+)</name>
        <dbReference type="ChEBI" id="CHEBI:58437"/>
        <note>ligand shared between two neighboring subunits</note>
    </ligand>
</feature>
<feature type="binding site" evidence="8">
    <location>
        <position position="115"/>
    </location>
    <ligand>
        <name>L-glutamine</name>
        <dbReference type="ChEBI" id="CHEBI:58359"/>
    </ligand>
</feature>
<evidence type="ECO:0000256" key="3">
    <source>
        <dbReference type="ARBA" id="ARBA00007145"/>
    </source>
</evidence>
<dbReference type="PROSITE" id="PS00920">
    <property type="entry name" value="NITRIL_CHT_1"/>
    <property type="match status" value="1"/>
</dbReference>
<feature type="active site" description="For glutaminase activity" evidence="8">
    <location>
        <position position="109"/>
    </location>
</feature>
<feature type="binding site" evidence="8">
    <location>
        <begin position="293"/>
        <end position="300"/>
    </location>
    <ligand>
        <name>ATP</name>
        <dbReference type="ChEBI" id="CHEBI:30616"/>
    </ligand>
</feature>
<dbReference type="Gene3D" id="3.40.50.620">
    <property type="entry name" value="HUPs"/>
    <property type="match status" value="1"/>
</dbReference>
<evidence type="ECO:0000256" key="5">
    <source>
        <dbReference type="ARBA" id="ARBA00022741"/>
    </source>
</evidence>
<dbReference type="GO" id="GO:0005737">
    <property type="term" value="C:cytoplasm"/>
    <property type="evidence" value="ECO:0007669"/>
    <property type="project" value="InterPro"/>
</dbReference>
<dbReference type="InterPro" id="IPR003010">
    <property type="entry name" value="C-N_Hydrolase"/>
</dbReference>
<dbReference type="AlphaFoldDB" id="A0A9Y1BJ80"/>
<evidence type="ECO:0000256" key="8">
    <source>
        <dbReference type="HAMAP-Rule" id="MF_02090"/>
    </source>
</evidence>
<comment type="caution">
    <text evidence="8">Lacks conserved residue(s) required for the propagation of feature annotation.</text>
</comment>
<dbReference type="GO" id="GO:0003952">
    <property type="term" value="F:NAD+ synthase (glutamine-hydrolyzing) activity"/>
    <property type="evidence" value="ECO:0007669"/>
    <property type="project" value="UniProtKB-EC"/>
</dbReference>
<reference evidence="11" key="1">
    <citation type="journal article" date="2022" name="Nat. Microbiol.">
        <title>Unique mobile elements and scalable gene flow at the prokaryote-eukaryote boundary revealed by circularized Asgard archaea genomes.</title>
        <authorList>
            <person name="Wu F."/>
            <person name="Speth D.R."/>
            <person name="Philosof A."/>
            <person name="Cremiere A."/>
            <person name="Narayanan A."/>
            <person name="Barco R.A."/>
            <person name="Connon S.A."/>
            <person name="Amend J.P."/>
            <person name="Antoshechkin I.A."/>
            <person name="Orphan V.J."/>
        </authorList>
    </citation>
    <scope>NUCLEOTIDE SEQUENCE</scope>
    <source>
        <strain evidence="11">PM71</strain>
    </source>
</reference>
<dbReference type="InterPro" id="IPR003694">
    <property type="entry name" value="NAD_synthase"/>
</dbReference>
<dbReference type="PIRSF" id="PIRSF006630">
    <property type="entry name" value="NADS_GAT"/>
    <property type="match status" value="1"/>
</dbReference>
<dbReference type="HAMAP" id="MF_02090">
    <property type="entry name" value="NadE_glutamine_dep"/>
    <property type="match status" value="1"/>
</dbReference>
<dbReference type="Pfam" id="PF02540">
    <property type="entry name" value="NAD_synthase"/>
    <property type="match status" value="1"/>
</dbReference>
<dbReference type="Pfam" id="PF00795">
    <property type="entry name" value="CN_hydrolase"/>
    <property type="match status" value="1"/>
</dbReference>
<sequence length="561" mass="64242">MKVAIAQINPTVGDLERNYKKIVNYTKEAYENGANIVIFPEGSIPGYPANDLMLEKSFIRENKNYLMKAVNESPDIVTIVGFIDYNQEYKLYNCAAIYKSGKIIGTIKKTLLPTYDVFDELRYFIPAKREEIKPVKVEIGGKTINLGVEICEDLWDHDYETKVTELLVERGAELIINISASPYFVGKGIEREELIKEKVRKTNTPFVYCNLVGGQDELVFDGQSLIVNKNAQTIYYGKKFEEELSIIELDLERGNEKPEERPLYNREEEFYNAIVLGIRDYFRKTGFKKAILGLSGGIDSSLVACLACDALGKNNVIGVSMPSKYSSDHSKSDAEQLANNLGIVYLKFSIQDIVDMYSRVLEEPLKKVREYYKVSEEEDNSVADENIQPRVRANCLMDFSNRLSKLGILVLNTGNKTELALGYCTIYGDMTGGLSVIGDVNKLDVYKLAKYVNIREKKEIIPENVFRKKPSAELKENQYDPFNFDIVSPLVDEIIENRRTKKELEEMGYPREEIDNVYERIRKAEYKRWQAPPTIKVTKRAFGIGWKMPIVNKYTDKYEEV</sequence>
<feature type="binding site" evidence="8">
    <location>
        <position position="418"/>
    </location>
    <ligand>
        <name>deamido-NAD(+)</name>
        <dbReference type="ChEBI" id="CHEBI:58437"/>
        <note>ligand shared between two neighboring subunits</note>
    </ligand>
</feature>
<dbReference type="Proteomes" id="UP001201020">
    <property type="component" value="Chromosome"/>
</dbReference>
<evidence type="ECO:0000313" key="11">
    <source>
        <dbReference type="EMBL" id="UJG39945.1"/>
    </source>
</evidence>
<dbReference type="GO" id="GO:0004359">
    <property type="term" value="F:glutaminase activity"/>
    <property type="evidence" value="ECO:0007669"/>
    <property type="project" value="InterPro"/>
</dbReference>
<gene>
    <name evidence="8" type="primary">nadE</name>
    <name evidence="11" type="ORF">K9W45_08815</name>
</gene>
<dbReference type="PANTHER" id="PTHR23090">
    <property type="entry name" value="NH 3 /GLUTAMINE-DEPENDENT NAD + SYNTHETASE"/>
    <property type="match status" value="1"/>
</dbReference>
<dbReference type="GO" id="GO:0005524">
    <property type="term" value="F:ATP binding"/>
    <property type="evidence" value="ECO:0007669"/>
    <property type="project" value="UniProtKB-UniRule"/>
</dbReference>
<dbReference type="GO" id="GO:0008795">
    <property type="term" value="F:NAD+ synthase activity"/>
    <property type="evidence" value="ECO:0007669"/>
    <property type="project" value="UniProtKB-UniRule"/>
</dbReference>
<dbReference type="SUPFAM" id="SSF56317">
    <property type="entry name" value="Carbon-nitrogen hydrolase"/>
    <property type="match status" value="1"/>
</dbReference>
<evidence type="ECO:0000256" key="4">
    <source>
        <dbReference type="ARBA" id="ARBA00022598"/>
    </source>
</evidence>
<dbReference type="CDD" id="cd07570">
    <property type="entry name" value="GAT_Gln-NAD-synth"/>
    <property type="match status" value="1"/>
</dbReference>
<feature type="binding site" evidence="8">
    <location>
        <position position="181"/>
    </location>
    <ligand>
        <name>L-glutamine</name>
        <dbReference type="ChEBI" id="CHEBI:58359"/>
    </ligand>
</feature>
<evidence type="ECO:0000256" key="9">
    <source>
        <dbReference type="RuleBase" id="RU003811"/>
    </source>
</evidence>
<dbReference type="EC" id="6.3.5.1" evidence="8"/>
<dbReference type="SUPFAM" id="SSF52402">
    <property type="entry name" value="Adenine nucleotide alpha hydrolases-like"/>
    <property type="match status" value="1"/>
</dbReference>
<dbReference type="GO" id="GO:0009435">
    <property type="term" value="P:NAD+ biosynthetic process"/>
    <property type="evidence" value="ECO:0007669"/>
    <property type="project" value="UniProtKB-UniRule"/>
</dbReference>
<dbReference type="NCBIfam" id="NF010588">
    <property type="entry name" value="PRK13981.1"/>
    <property type="match status" value="1"/>
</dbReference>
<comment type="similarity">
    <text evidence="2 9">Belongs to the NAD synthetase family.</text>
</comment>
<dbReference type="InterPro" id="IPR014729">
    <property type="entry name" value="Rossmann-like_a/b/a_fold"/>
</dbReference>
<dbReference type="InterPro" id="IPR022310">
    <property type="entry name" value="NAD/GMP_synthase"/>
</dbReference>
<feature type="binding site" evidence="8">
    <location>
        <position position="187"/>
    </location>
    <ligand>
        <name>L-glutamine</name>
        <dbReference type="ChEBI" id="CHEBI:58359"/>
    </ligand>
</feature>
<dbReference type="InterPro" id="IPR000132">
    <property type="entry name" value="Nitrilase/CN_hydratase_CS"/>
</dbReference>